<sequence length="87" mass="9547">MLHLRIFNLQYLISCRSHLICSTSCPASLTSYVVPHALPPHLICSTSCPAYLTSSTVPHALPSSPYLQCLMSWQTHAGRPHAKLSCV</sequence>
<proteinExistence type="predicted"/>
<gene>
    <name evidence="1" type="ORF">CEXT_811611</name>
</gene>
<dbReference type="AlphaFoldDB" id="A0AAV4P2H3"/>
<dbReference type="EMBL" id="BPLR01021425">
    <property type="protein sequence ID" value="GIX89427.1"/>
    <property type="molecule type" value="Genomic_DNA"/>
</dbReference>
<evidence type="ECO:0000313" key="1">
    <source>
        <dbReference type="EMBL" id="GIX89427.1"/>
    </source>
</evidence>
<accession>A0AAV4P2H3</accession>
<evidence type="ECO:0008006" key="3">
    <source>
        <dbReference type="Google" id="ProtNLM"/>
    </source>
</evidence>
<reference evidence="1 2" key="1">
    <citation type="submission" date="2021-06" db="EMBL/GenBank/DDBJ databases">
        <title>Caerostris extrusa draft genome.</title>
        <authorList>
            <person name="Kono N."/>
            <person name="Arakawa K."/>
        </authorList>
    </citation>
    <scope>NUCLEOTIDE SEQUENCE [LARGE SCALE GENOMIC DNA]</scope>
</reference>
<evidence type="ECO:0000313" key="2">
    <source>
        <dbReference type="Proteomes" id="UP001054945"/>
    </source>
</evidence>
<dbReference type="Proteomes" id="UP001054945">
    <property type="component" value="Unassembled WGS sequence"/>
</dbReference>
<organism evidence="1 2">
    <name type="scientific">Caerostris extrusa</name>
    <name type="common">Bark spider</name>
    <name type="synonym">Caerostris bankana</name>
    <dbReference type="NCBI Taxonomy" id="172846"/>
    <lineage>
        <taxon>Eukaryota</taxon>
        <taxon>Metazoa</taxon>
        <taxon>Ecdysozoa</taxon>
        <taxon>Arthropoda</taxon>
        <taxon>Chelicerata</taxon>
        <taxon>Arachnida</taxon>
        <taxon>Araneae</taxon>
        <taxon>Araneomorphae</taxon>
        <taxon>Entelegynae</taxon>
        <taxon>Araneoidea</taxon>
        <taxon>Araneidae</taxon>
        <taxon>Caerostris</taxon>
    </lineage>
</organism>
<comment type="caution">
    <text evidence="1">The sequence shown here is derived from an EMBL/GenBank/DDBJ whole genome shotgun (WGS) entry which is preliminary data.</text>
</comment>
<name>A0AAV4P2H3_CAEEX</name>
<protein>
    <recommendedName>
        <fullName evidence="3">Secreted protein</fullName>
    </recommendedName>
</protein>
<keyword evidence="2" id="KW-1185">Reference proteome</keyword>